<keyword evidence="1" id="KW-0812">Transmembrane</keyword>
<dbReference type="InterPro" id="IPR035919">
    <property type="entry name" value="EAL_sf"/>
</dbReference>
<evidence type="ECO:0000313" key="3">
    <source>
        <dbReference type="EMBL" id="CUV65020.1"/>
    </source>
</evidence>
<dbReference type="EMBL" id="FAXN01000013">
    <property type="protein sequence ID" value="CUV65020.1"/>
    <property type="molecule type" value="Genomic_DNA"/>
</dbReference>
<dbReference type="Pfam" id="PF00563">
    <property type="entry name" value="EAL"/>
    <property type="match status" value="1"/>
</dbReference>
<dbReference type="SMART" id="SM00052">
    <property type="entry name" value="EAL"/>
    <property type="match status" value="1"/>
</dbReference>
<feature type="domain" description="EAL" evidence="2">
    <location>
        <begin position="224"/>
        <end position="473"/>
    </location>
</feature>
<dbReference type="CDD" id="cd01948">
    <property type="entry name" value="EAL"/>
    <property type="match status" value="1"/>
</dbReference>
<evidence type="ECO:0000259" key="2">
    <source>
        <dbReference type="PROSITE" id="PS50883"/>
    </source>
</evidence>
<gene>
    <name evidence="3" type="ORF">BN3087_150037</name>
</gene>
<sequence>MLISQKIERERKFKLALRAGLPILALLGLIIYSIFQEENIILNTLAIVLFVAMSFITVYFIFFIIELSASEKMLDDVTNIFKEQSFIKVAKKNKIDVMALIEISNFDTIEEFYNTFEIENMLKILVKKLNISLNQDNFKFTIMGRRNHNGFLIATKGDDKEKLLDAIKIFIDKNKKINTIDVEYNFAITDCAKLYDKTILYLKDLIKIQKSTSKNDNLENDIKIEDLEKITLQALEHKNLLFTYKPLMKLKDNNINIYEVFVKLKANNSEDLLPRFYLPILNSLGLSREYDLTIAKHIISLLEKVNDDISIAFNLSPFSLRDAGFQKKLLKVIKSSKINPSRIIIQLYEKKTHHDLSGYLKILETLRDEGVRICIDNFGSSNASMDYLRHFKFDMIQFDRDYTQNIYDDKTSSILASMIEMSKKNSIITIAKWVDKREQKELLEAFDIDYIQGFEVHKPLYEDEFLKNNGMENDI</sequence>
<dbReference type="AlphaFoldDB" id="A0A0S4XLZ4"/>
<reference evidence="3" key="1">
    <citation type="submission" date="2015-11" db="EMBL/GenBank/DDBJ databases">
        <authorList>
            <person name="Zhang Y."/>
            <person name="Guo Z."/>
        </authorList>
    </citation>
    <scope>NUCLEOTIDE SEQUENCE</scope>
    <source>
        <strain evidence="3">BN30871</strain>
    </source>
</reference>
<keyword evidence="1" id="KW-1133">Transmembrane helix</keyword>
<feature type="transmembrane region" description="Helical" evidence="1">
    <location>
        <begin position="41"/>
        <end position="65"/>
    </location>
</feature>
<evidence type="ECO:0000256" key="1">
    <source>
        <dbReference type="SAM" id="Phobius"/>
    </source>
</evidence>
<dbReference type="PANTHER" id="PTHR33121">
    <property type="entry name" value="CYCLIC DI-GMP PHOSPHODIESTERASE PDEF"/>
    <property type="match status" value="1"/>
</dbReference>
<dbReference type="InterPro" id="IPR001633">
    <property type="entry name" value="EAL_dom"/>
</dbReference>
<organism evidence="3">
    <name type="scientific">Sulfurovum sp. enrichment culture clone C5</name>
    <dbReference type="NCBI Taxonomy" id="497650"/>
    <lineage>
        <taxon>Bacteria</taxon>
        <taxon>Pseudomonadati</taxon>
        <taxon>Campylobacterota</taxon>
        <taxon>Epsilonproteobacteria</taxon>
        <taxon>Campylobacterales</taxon>
        <taxon>Sulfurovaceae</taxon>
        <taxon>Sulfurovum</taxon>
        <taxon>environmental samples</taxon>
    </lineage>
</organism>
<dbReference type="Gene3D" id="3.20.20.450">
    <property type="entry name" value="EAL domain"/>
    <property type="match status" value="1"/>
</dbReference>
<dbReference type="SUPFAM" id="SSF141868">
    <property type="entry name" value="EAL domain-like"/>
    <property type="match status" value="1"/>
</dbReference>
<dbReference type="GO" id="GO:0071111">
    <property type="term" value="F:cyclic-guanylate-specific phosphodiesterase activity"/>
    <property type="evidence" value="ECO:0007669"/>
    <property type="project" value="InterPro"/>
</dbReference>
<name>A0A0S4XLZ4_9BACT</name>
<feature type="transmembrane region" description="Helical" evidence="1">
    <location>
        <begin position="15"/>
        <end position="35"/>
    </location>
</feature>
<dbReference type="PROSITE" id="PS50883">
    <property type="entry name" value="EAL"/>
    <property type="match status" value="1"/>
</dbReference>
<proteinExistence type="predicted"/>
<accession>A0A0S4XLZ4</accession>
<dbReference type="PANTHER" id="PTHR33121:SF71">
    <property type="entry name" value="OXYGEN SENSOR PROTEIN DOSP"/>
    <property type="match status" value="1"/>
</dbReference>
<keyword evidence="1" id="KW-0472">Membrane</keyword>
<dbReference type="InterPro" id="IPR050706">
    <property type="entry name" value="Cyclic-di-GMP_PDE-like"/>
</dbReference>
<protein>
    <submittedName>
        <fullName evidence="3">Putative diguanylate cyclase/phosphodiesterase</fullName>
    </submittedName>
</protein>